<dbReference type="Gene3D" id="1.10.10.10">
    <property type="entry name" value="Winged helix-like DNA-binding domain superfamily/Winged helix DNA-binding domain"/>
    <property type="match status" value="1"/>
</dbReference>
<evidence type="ECO:0000313" key="5">
    <source>
        <dbReference type="EMBL" id="KLV16608.1"/>
    </source>
</evidence>
<dbReference type="InterPro" id="IPR005119">
    <property type="entry name" value="LysR_subst-bd"/>
</dbReference>
<proteinExistence type="inferred from homology"/>
<evidence type="ECO:0000256" key="2">
    <source>
        <dbReference type="ARBA" id="ARBA00023015"/>
    </source>
</evidence>
<dbReference type="EMBL" id="LDPH01000052">
    <property type="protein sequence ID" value="KLV16608.1"/>
    <property type="molecule type" value="Genomic_DNA"/>
</dbReference>
<dbReference type="InterPro" id="IPR000847">
    <property type="entry name" value="LysR_HTH_N"/>
</dbReference>
<dbReference type="GO" id="GO:0000976">
    <property type="term" value="F:transcription cis-regulatory region binding"/>
    <property type="evidence" value="ECO:0007669"/>
    <property type="project" value="TreeGrafter"/>
</dbReference>
<keyword evidence="4" id="KW-0804">Transcription</keyword>
<sequence length="284" mass="32407">MESHELKIFKHVAELQSVSKAAEKLGYVQPNVSQRIKNLENELGVRLFMRNNRGVTLTEEGKKLLDYTNEILQLIDEAKTAINPNKWREPLKIGASQTISAVKIPSLLSAFLKESNNLDVKVRTSNNLMLEEMLFYGEVDGIFVNSSKNTSDCEIVYSYLEKIILISPIPNPILINSNQTLIVNSDKNCIYRKHLLEWSKESNFHSSNIIEFDSLESIIQAVHDGLGISIIPADIAKTRKGTEEIIFTELPKKIKIDFLIKKKKQHSPGLKKFIRFLRENNELK</sequence>
<organism evidence="5 6">
    <name type="scientific">Niallia circulans</name>
    <name type="common">Bacillus circulans</name>
    <dbReference type="NCBI Taxonomy" id="1397"/>
    <lineage>
        <taxon>Bacteria</taxon>
        <taxon>Bacillati</taxon>
        <taxon>Bacillota</taxon>
        <taxon>Bacilli</taxon>
        <taxon>Bacillales</taxon>
        <taxon>Bacillaceae</taxon>
        <taxon>Niallia</taxon>
    </lineage>
</organism>
<dbReference type="PROSITE" id="PS50931">
    <property type="entry name" value="HTH_LYSR"/>
    <property type="match status" value="1"/>
</dbReference>
<evidence type="ECO:0000256" key="3">
    <source>
        <dbReference type="ARBA" id="ARBA00023125"/>
    </source>
</evidence>
<keyword evidence="2" id="KW-0805">Transcription regulation</keyword>
<dbReference type="InterPro" id="IPR036388">
    <property type="entry name" value="WH-like_DNA-bd_sf"/>
</dbReference>
<dbReference type="InterPro" id="IPR036390">
    <property type="entry name" value="WH_DNA-bd_sf"/>
</dbReference>
<protein>
    <submittedName>
        <fullName evidence="5">Transcriptional regulator</fullName>
    </submittedName>
</protein>
<dbReference type="FunFam" id="1.10.10.10:FF:000001">
    <property type="entry name" value="LysR family transcriptional regulator"/>
    <property type="match status" value="1"/>
</dbReference>
<dbReference type="SUPFAM" id="SSF53850">
    <property type="entry name" value="Periplasmic binding protein-like II"/>
    <property type="match status" value="1"/>
</dbReference>
<keyword evidence="6" id="KW-1185">Reference proteome</keyword>
<name>A0A0J1HS76_NIACI</name>
<dbReference type="PRINTS" id="PR00039">
    <property type="entry name" value="HTHLYSR"/>
</dbReference>
<accession>A0A0J1HS76</accession>
<dbReference type="SUPFAM" id="SSF46785">
    <property type="entry name" value="Winged helix' DNA-binding domain"/>
    <property type="match status" value="1"/>
</dbReference>
<comment type="similarity">
    <text evidence="1">Belongs to the LysR transcriptional regulatory family.</text>
</comment>
<gene>
    <name evidence="5" type="ORF">ABW02_25215</name>
</gene>
<dbReference type="PATRIC" id="fig|1397.4.peg.4582"/>
<evidence type="ECO:0000313" key="6">
    <source>
        <dbReference type="Proteomes" id="UP000036045"/>
    </source>
</evidence>
<dbReference type="Pfam" id="PF00126">
    <property type="entry name" value="HTH_1"/>
    <property type="match status" value="1"/>
</dbReference>
<reference evidence="5 6" key="1">
    <citation type="submission" date="2015-05" db="EMBL/GenBank/DDBJ databases">
        <title>Whole genome sequence and identification of bacterial endophytes from Costus igneus.</title>
        <authorList>
            <person name="Lee Y.P."/>
            <person name="Gan H.M."/>
            <person name="Eng W."/>
            <person name="Wheatley M.S."/>
            <person name="Caraballo A."/>
            <person name="Polter S."/>
            <person name="Savka M.A."/>
            <person name="Hudson A.O."/>
        </authorList>
    </citation>
    <scope>NUCLEOTIDE SEQUENCE [LARGE SCALE GENOMIC DNA]</scope>
    <source>
        <strain evidence="5 6">RIT379</strain>
    </source>
</reference>
<dbReference type="RefSeq" id="WP_047944963.1">
    <property type="nucleotide sequence ID" value="NZ_JARTLH010000066.1"/>
</dbReference>
<dbReference type="GO" id="GO:0003700">
    <property type="term" value="F:DNA-binding transcription factor activity"/>
    <property type="evidence" value="ECO:0007669"/>
    <property type="project" value="InterPro"/>
</dbReference>
<dbReference type="PANTHER" id="PTHR30126:SF40">
    <property type="entry name" value="HTH-TYPE TRANSCRIPTIONAL REGULATOR GLTR"/>
    <property type="match status" value="1"/>
</dbReference>
<evidence type="ECO:0000256" key="4">
    <source>
        <dbReference type="ARBA" id="ARBA00023163"/>
    </source>
</evidence>
<dbReference type="PANTHER" id="PTHR30126">
    <property type="entry name" value="HTH-TYPE TRANSCRIPTIONAL REGULATOR"/>
    <property type="match status" value="1"/>
</dbReference>
<keyword evidence="3" id="KW-0238">DNA-binding</keyword>
<dbReference type="Proteomes" id="UP000036045">
    <property type="component" value="Unassembled WGS sequence"/>
</dbReference>
<evidence type="ECO:0000256" key="1">
    <source>
        <dbReference type="ARBA" id="ARBA00009437"/>
    </source>
</evidence>
<dbReference type="CDD" id="cd05466">
    <property type="entry name" value="PBP2_LTTR_substrate"/>
    <property type="match status" value="1"/>
</dbReference>
<dbReference type="AlphaFoldDB" id="A0A0J1HS76"/>
<dbReference type="Gene3D" id="3.40.190.290">
    <property type="match status" value="1"/>
</dbReference>
<comment type="caution">
    <text evidence="5">The sequence shown here is derived from an EMBL/GenBank/DDBJ whole genome shotgun (WGS) entry which is preliminary data.</text>
</comment>
<dbReference type="OrthoDB" id="8479357at2"/>
<dbReference type="Pfam" id="PF03466">
    <property type="entry name" value="LysR_substrate"/>
    <property type="match status" value="1"/>
</dbReference>